<dbReference type="SMART" id="SM00450">
    <property type="entry name" value="RHOD"/>
    <property type="match status" value="1"/>
</dbReference>
<evidence type="ECO:0000313" key="2">
    <source>
        <dbReference type="EMBL" id="CAE0795766.1"/>
    </source>
</evidence>
<dbReference type="Pfam" id="PF00581">
    <property type="entry name" value="Rhodanese"/>
    <property type="match status" value="1"/>
</dbReference>
<evidence type="ECO:0000259" key="1">
    <source>
        <dbReference type="PROSITE" id="PS50206"/>
    </source>
</evidence>
<dbReference type="InterPro" id="IPR036873">
    <property type="entry name" value="Rhodanese-like_dom_sf"/>
</dbReference>
<name>A0A7S4FI46_9EUGL</name>
<dbReference type="PROSITE" id="PS50206">
    <property type="entry name" value="RHODANESE_3"/>
    <property type="match status" value="1"/>
</dbReference>
<dbReference type="SUPFAM" id="SSF52821">
    <property type="entry name" value="Rhodanese/Cell cycle control phosphatase"/>
    <property type="match status" value="1"/>
</dbReference>
<dbReference type="AlphaFoldDB" id="A0A7S4FI46"/>
<accession>A0A7S4FI46</accession>
<dbReference type="EMBL" id="HBJA01021610">
    <property type="protein sequence ID" value="CAE0795766.1"/>
    <property type="molecule type" value="Transcribed_RNA"/>
</dbReference>
<dbReference type="PANTHER" id="PTHR10828:SF38">
    <property type="entry name" value="ARSENICAL-RESISTANCE PROTEIN 2-RELATED"/>
    <property type="match status" value="1"/>
</dbReference>
<dbReference type="GO" id="GO:0005737">
    <property type="term" value="C:cytoplasm"/>
    <property type="evidence" value="ECO:0007669"/>
    <property type="project" value="TreeGrafter"/>
</dbReference>
<dbReference type="GO" id="GO:0005634">
    <property type="term" value="C:nucleus"/>
    <property type="evidence" value="ECO:0007669"/>
    <property type="project" value="TreeGrafter"/>
</dbReference>
<sequence>MVETVKRQVLEDHLLQPEHTLNLVVVDVRGRDFVGGHIFGALHIPHTAFRPEKLHALLAGKGTPQLVVFHCMYSRLRAPVCAEVYLDFLGKQKTGDCRVAILEGGFSGWLESYVRHPKREQLVQDFDSAQWSCIGGAWEHITDCPWAAPKAQGSADLMAMLRTAQG</sequence>
<reference evidence="2" key="1">
    <citation type="submission" date="2021-01" db="EMBL/GenBank/DDBJ databases">
        <authorList>
            <person name="Corre E."/>
            <person name="Pelletier E."/>
            <person name="Niang G."/>
            <person name="Scheremetjew M."/>
            <person name="Finn R."/>
            <person name="Kale V."/>
            <person name="Holt S."/>
            <person name="Cochrane G."/>
            <person name="Meng A."/>
            <person name="Brown T."/>
            <person name="Cohen L."/>
        </authorList>
    </citation>
    <scope>NUCLEOTIDE SEQUENCE</scope>
    <source>
        <strain evidence="2">CCMP1594</strain>
    </source>
</reference>
<dbReference type="Gene3D" id="3.40.250.10">
    <property type="entry name" value="Rhodanese-like domain"/>
    <property type="match status" value="1"/>
</dbReference>
<gene>
    <name evidence="2" type="ORF">EGYM00163_LOCUS6885</name>
</gene>
<feature type="domain" description="Rhodanese" evidence="1">
    <location>
        <begin position="22"/>
        <end position="111"/>
    </location>
</feature>
<protein>
    <recommendedName>
        <fullName evidence="1">Rhodanese domain-containing protein</fullName>
    </recommendedName>
</protein>
<organism evidence="2">
    <name type="scientific">Eutreptiella gymnastica</name>
    <dbReference type="NCBI Taxonomy" id="73025"/>
    <lineage>
        <taxon>Eukaryota</taxon>
        <taxon>Discoba</taxon>
        <taxon>Euglenozoa</taxon>
        <taxon>Euglenida</taxon>
        <taxon>Spirocuta</taxon>
        <taxon>Euglenophyceae</taxon>
        <taxon>Eutreptiales</taxon>
        <taxon>Eutreptiaceae</taxon>
        <taxon>Eutreptiella</taxon>
    </lineage>
</organism>
<dbReference type="PANTHER" id="PTHR10828">
    <property type="entry name" value="M-PHASE INDUCER PHOSPHATASE DUAL SPECIFICITY PHOSPHATASE CDC25"/>
    <property type="match status" value="1"/>
</dbReference>
<dbReference type="GO" id="GO:0004725">
    <property type="term" value="F:protein tyrosine phosphatase activity"/>
    <property type="evidence" value="ECO:0007669"/>
    <property type="project" value="TreeGrafter"/>
</dbReference>
<dbReference type="InterPro" id="IPR001763">
    <property type="entry name" value="Rhodanese-like_dom"/>
</dbReference>
<proteinExistence type="predicted"/>